<evidence type="ECO:0000256" key="7">
    <source>
        <dbReference type="PROSITE-ProRule" id="PRU10061"/>
    </source>
</evidence>
<proteinExistence type="inferred from homology"/>
<dbReference type="GO" id="GO:0000272">
    <property type="term" value="P:polysaccharide catabolic process"/>
    <property type="evidence" value="ECO:0007669"/>
    <property type="project" value="UniProtKB-KW"/>
</dbReference>
<evidence type="ECO:0000256" key="6">
    <source>
        <dbReference type="ARBA" id="ARBA00023326"/>
    </source>
</evidence>
<dbReference type="PROSITE" id="PS00591">
    <property type="entry name" value="GH10_1"/>
    <property type="match status" value="1"/>
</dbReference>
<feature type="region of interest" description="Disordered" evidence="8">
    <location>
        <begin position="165"/>
        <end position="184"/>
    </location>
</feature>
<gene>
    <name evidence="11" type="ORF">V1264_015722</name>
</gene>
<dbReference type="PRINTS" id="PR00134">
    <property type="entry name" value="GLHYDRLASE10"/>
</dbReference>
<keyword evidence="2" id="KW-0677">Repeat</keyword>
<dbReference type="InterPro" id="IPR031158">
    <property type="entry name" value="GH10_AS"/>
</dbReference>
<feature type="active site" description="Nucleophile" evidence="7">
    <location>
        <position position="442"/>
    </location>
</feature>
<dbReference type="Gene3D" id="2.60.120.260">
    <property type="entry name" value="Galactose-binding domain-like"/>
    <property type="match status" value="1"/>
</dbReference>
<dbReference type="InterPro" id="IPR003305">
    <property type="entry name" value="CenC_carb-bd"/>
</dbReference>
<dbReference type="SMART" id="SM00633">
    <property type="entry name" value="Glyco_10"/>
    <property type="match status" value="1"/>
</dbReference>
<evidence type="ECO:0000259" key="10">
    <source>
        <dbReference type="PROSITE" id="PS51760"/>
    </source>
</evidence>
<evidence type="ECO:0000256" key="3">
    <source>
        <dbReference type="ARBA" id="ARBA00022801"/>
    </source>
</evidence>
<dbReference type="PANTHER" id="PTHR31490">
    <property type="entry name" value="GLYCOSYL HYDROLASE"/>
    <property type="match status" value="1"/>
</dbReference>
<keyword evidence="5" id="KW-0326">Glycosidase</keyword>
<organism evidence="11 12">
    <name type="scientific">Littorina saxatilis</name>
    <dbReference type="NCBI Taxonomy" id="31220"/>
    <lineage>
        <taxon>Eukaryota</taxon>
        <taxon>Metazoa</taxon>
        <taxon>Spiralia</taxon>
        <taxon>Lophotrochozoa</taxon>
        <taxon>Mollusca</taxon>
        <taxon>Gastropoda</taxon>
        <taxon>Caenogastropoda</taxon>
        <taxon>Littorinimorpha</taxon>
        <taxon>Littorinoidea</taxon>
        <taxon>Littorinidae</taxon>
        <taxon>Littorina</taxon>
    </lineage>
</organism>
<dbReference type="EMBL" id="JBAMIC010000004">
    <property type="protein sequence ID" value="KAK7107884.1"/>
    <property type="molecule type" value="Genomic_DNA"/>
</dbReference>
<sequence>MMRVVVVLVMAVAMVAVVSGELLKNTDMEMTYNWDCNGFQCALTSDKHGGSHGLLVTNRKNTYDGPSQWISVVRGHSYSASGYIKLTQDLGSGQDLQLEVDYQFSDGSHQNVAVASRSNMRTSNNWVQLSGNFDVPDRPLGRVRIYFQGPQPGCNFVVDDASVTERSGGGGSNLGTNHTQQTSNSNIDKLRKSDINIRVTTSGTVNKNDVKIRVVQKNKAFPFGTAVNAGRYNDQHLGGYRDFVHNHFNWAVPENALKWPSIEPNRGQKNYQPALDMIHGLKNHGLKVRGHNLVWSVDQWVQGWVKQLSGNELRTVVQQHIQETMGKTKGLLEHWDVNNENLHGTFFQTRLGDNDYNLELFRIAHKADPSVKLFLNDYNVVAASWSTNDYLKQAQEFKHANVGLYGVGCQGHFGVDEDPNPDAIRQRLDTIAQAGLPIWITELDVQAQDENKRADFYERALTAMYSHPAVEGILIWGFWDQEHWRGAKAALVDGNNFHVNAAGRRVIDLLENRWMTDETHTLSSSGDHFTVRGFHGDYELHVIYQGHDLGNLKKTFSLGKSAHTETVNIHV</sequence>
<feature type="signal peptide" evidence="9">
    <location>
        <begin position="1"/>
        <end position="20"/>
    </location>
</feature>
<keyword evidence="9" id="KW-0732">Signal</keyword>
<dbReference type="InterPro" id="IPR017853">
    <property type="entry name" value="GH"/>
</dbReference>
<keyword evidence="4" id="KW-0119">Carbohydrate metabolism</keyword>
<accession>A0AAN9GHA5</accession>
<protein>
    <recommendedName>
        <fullName evidence="10">GH10 domain-containing protein</fullName>
    </recommendedName>
</protein>
<dbReference type="PROSITE" id="PS51760">
    <property type="entry name" value="GH10_2"/>
    <property type="match status" value="1"/>
</dbReference>
<dbReference type="Pfam" id="PF00331">
    <property type="entry name" value="Glyco_hydro_10"/>
    <property type="match status" value="1"/>
</dbReference>
<feature type="chain" id="PRO_5042859508" description="GH10 domain-containing protein" evidence="9">
    <location>
        <begin position="21"/>
        <end position="571"/>
    </location>
</feature>
<dbReference type="Gene3D" id="3.20.20.80">
    <property type="entry name" value="Glycosidases"/>
    <property type="match status" value="1"/>
</dbReference>
<feature type="compositionally biased region" description="Polar residues" evidence="8">
    <location>
        <begin position="174"/>
        <end position="184"/>
    </location>
</feature>
<dbReference type="PANTHER" id="PTHR31490:SF1">
    <property type="entry name" value="ENDO-1,4-BETA-XYLANASE 1"/>
    <property type="match status" value="1"/>
</dbReference>
<evidence type="ECO:0000256" key="5">
    <source>
        <dbReference type="ARBA" id="ARBA00023295"/>
    </source>
</evidence>
<keyword evidence="3" id="KW-0378">Hydrolase</keyword>
<dbReference type="Pfam" id="PF02018">
    <property type="entry name" value="CBM_4_9"/>
    <property type="match status" value="1"/>
</dbReference>
<dbReference type="InterPro" id="IPR001000">
    <property type="entry name" value="GH10_dom"/>
</dbReference>
<name>A0AAN9GHA5_9CAEN</name>
<comment type="caution">
    <text evidence="11">The sequence shown here is derived from an EMBL/GenBank/DDBJ whole genome shotgun (WGS) entry which is preliminary data.</text>
</comment>
<evidence type="ECO:0000256" key="8">
    <source>
        <dbReference type="SAM" id="MobiDB-lite"/>
    </source>
</evidence>
<dbReference type="SUPFAM" id="SSF49785">
    <property type="entry name" value="Galactose-binding domain-like"/>
    <property type="match status" value="1"/>
</dbReference>
<dbReference type="InterPro" id="IPR044846">
    <property type="entry name" value="GH10"/>
</dbReference>
<keyword evidence="12" id="KW-1185">Reference proteome</keyword>
<evidence type="ECO:0000256" key="4">
    <source>
        <dbReference type="ARBA" id="ARBA00023277"/>
    </source>
</evidence>
<evidence type="ECO:0000256" key="1">
    <source>
        <dbReference type="ARBA" id="ARBA00007495"/>
    </source>
</evidence>
<evidence type="ECO:0000256" key="2">
    <source>
        <dbReference type="ARBA" id="ARBA00022737"/>
    </source>
</evidence>
<comment type="similarity">
    <text evidence="1">Belongs to the glycosyl hydrolase 10 (cellulase F) family.</text>
</comment>
<reference evidence="11 12" key="1">
    <citation type="submission" date="2024-02" db="EMBL/GenBank/DDBJ databases">
        <title>Chromosome-scale genome assembly of the rough periwinkle Littorina saxatilis.</title>
        <authorList>
            <person name="De Jode A."/>
            <person name="Faria R."/>
            <person name="Formenti G."/>
            <person name="Sims Y."/>
            <person name="Smith T.P."/>
            <person name="Tracey A."/>
            <person name="Wood J.M.D."/>
            <person name="Zagrodzka Z.B."/>
            <person name="Johannesson K."/>
            <person name="Butlin R.K."/>
            <person name="Leder E.H."/>
        </authorList>
    </citation>
    <scope>NUCLEOTIDE SEQUENCE [LARGE SCALE GENOMIC DNA]</scope>
    <source>
        <strain evidence="11">Snail1</strain>
        <tissue evidence="11">Muscle</tissue>
    </source>
</reference>
<feature type="domain" description="GH10" evidence="10">
    <location>
        <begin position="206"/>
        <end position="509"/>
    </location>
</feature>
<dbReference type="InterPro" id="IPR008979">
    <property type="entry name" value="Galactose-bd-like_sf"/>
</dbReference>
<dbReference type="GO" id="GO:0031176">
    <property type="term" value="F:endo-1,4-beta-xylanase activity"/>
    <property type="evidence" value="ECO:0007669"/>
    <property type="project" value="UniProtKB-ARBA"/>
</dbReference>
<evidence type="ECO:0000313" key="11">
    <source>
        <dbReference type="EMBL" id="KAK7107884.1"/>
    </source>
</evidence>
<dbReference type="Proteomes" id="UP001374579">
    <property type="component" value="Unassembled WGS sequence"/>
</dbReference>
<keyword evidence="6" id="KW-0624">Polysaccharide degradation</keyword>
<evidence type="ECO:0000313" key="12">
    <source>
        <dbReference type="Proteomes" id="UP001374579"/>
    </source>
</evidence>
<evidence type="ECO:0000256" key="9">
    <source>
        <dbReference type="SAM" id="SignalP"/>
    </source>
</evidence>
<dbReference type="SUPFAM" id="SSF51445">
    <property type="entry name" value="(Trans)glycosidases"/>
    <property type="match status" value="1"/>
</dbReference>
<dbReference type="AlphaFoldDB" id="A0AAN9GHA5"/>